<sequence length="112" mass="11063">MRTWSNTIGGGSGAAGLSSTLETGGSSGSIMFAASRAGAGAPDGRSVSGAAISSNALGSTGVIGYSSCSVSARWFLCSSSIAASSFGLTGFQLLYWLPLHILVCVCYAIGLV</sequence>
<proteinExistence type="predicted"/>
<dbReference type="GeneID" id="130467805"/>
<reference evidence="3" key="2">
    <citation type="submission" date="2025-08" db="UniProtKB">
        <authorList>
            <consortium name="RefSeq"/>
        </authorList>
    </citation>
    <scope>IDENTIFICATION</scope>
    <source>
        <tissue evidence="3">Leaf</tissue>
    </source>
</reference>
<dbReference type="RefSeq" id="XP_056692604.1">
    <property type="nucleotide sequence ID" value="XM_056836626.1"/>
</dbReference>
<keyword evidence="1" id="KW-0812">Transmembrane</keyword>
<reference evidence="2" key="1">
    <citation type="journal article" date="2021" name="Nat. Commun.">
        <title>Genomic analyses provide insights into spinach domestication and the genetic basis of agronomic traits.</title>
        <authorList>
            <person name="Cai X."/>
            <person name="Sun X."/>
            <person name="Xu C."/>
            <person name="Sun H."/>
            <person name="Wang X."/>
            <person name="Ge C."/>
            <person name="Zhang Z."/>
            <person name="Wang Q."/>
            <person name="Fei Z."/>
            <person name="Jiao C."/>
            <person name="Wang Q."/>
        </authorList>
    </citation>
    <scope>NUCLEOTIDE SEQUENCE [LARGE SCALE GENOMIC DNA]</scope>
    <source>
        <strain evidence="2">cv. Varoflay</strain>
    </source>
</reference>
<gene>
    <name evidence="3" type="primary">LOC130467805</name>
</gene>
<evidence type="ECO:0000313" key="2">
    <source>
        <dbReference type="Proteomes" id="UP000813463"/>
    </source>
</evidence>
<accession>A0ABM3RAF4</accession>
<organism evidence="2 3">
    <name type="scientific">Spinacia oleracea</name>
    <name type="common">Spinach</name>
    <dbReference type="NCBI Taxonomy" id="3562"/>
    <lineage>
        <taxon>Eukaryota</taxon>
        <taxon>Viridiplantae</taxon>
        <taxon>Streptophyta</taxon>
        <taxon>Embryophyta</taxon>
        <taxon>Tracheophyta</taxon>
        <taxon>Spermatophyta</taxon>
        <taxon>Magnoliopsida</taxon>
        <taxon>eudicotyledons</taxon>
        <taxon>Gunneridae</taxon>
        <taxon>Pentapetalae</taxon>
        <taxon>Caryophyllales</taxon>
        <taxon>Chenopodiaceae</taxon>
        <taxon>Chenopodioideae</taxon>
        <taxon>Anserineae</taxon>
        <taxon>Spinacia</taxon>
    </lineage>
</organism>
<keyword evidence="1" id="KW-0472">Membrane</keyword>
<feature type="transmembrane region" description="Helical" evidence="1">
    <location>
        <begin position="93"/>
        <end position="111"/>
    </location>
</feature>
<keyword evidence="2" id="KW-1185">Reference proteome</keyword>
<evidence type="ECO:0000256" key="1">
    <source>
        <dbReference type="SAM" id="Phobius"/>
    </source>
</evidence>
<evidence type="ECO:0000313" key="3">
    <source>
        <dbReference type="RefSeq" id="XP_056692604.1"/>
    </source>
</evidence>
<name>A0ABM3RAF4_SPIOL</name>
<protein>
    <submittedName>
        <fullName evidence="3">Uncharacterized protein isoform X1</fullName>
    </submittedName>
</protein>
<dbReference type="Proteomes" id="UP000813463">
    <property type="component" value="Chromosome 2"/>
</dbReference>
<keyword evidence="1" id="KW-1133">Transmembrane helix</keyword>